<keyword evidence="2" id="KW-0413">Isomerase</keyword>
<dbReference type="EMBL" id="JAGINU010000001">
    <property type="protein sequence ID" value="MBP2367631.1"/>
    <property type="molecule type" value="Genomic_DNA"/>
</dbReference>
<dbReference type="CDD" id="cd06558">
    <property type="entry name" value="crotonase-like"/>
    <property type="match status" value="1"/>
</dbReference>
<dbReference type="InterPro" id="IPR014748">
    <property type="entry name" value="Enoyl-CoA_hydra_C"/>
</dbReference>
<dbReference type="Gene3D" id="1.10.12.10">
    <property type="entry name" value="Lyase 2-enoyl-coa Hydratase, Chain A, domain 2"/>
    <property type="match status" value="1"/>
</dbReference>
<dbReference type="PANTHER" id="PTHR43459:SF1">
    <property type="entry name" value="EG:BACN32G11.4 PROTEIN"/>
    <property type="match status" value="1"/>
</dbReference>
<comment type="caution">
    <text evidence="2">The sequence shown here is derived from an EMBL/GenBank/DDBJ whole genome shotgun (WGS) entry which is preliminary data.</text>
</comment>
<dbReference type="Pfam" id="PF00378">
    <property type="entry name" value="ECH_1"/>
    <property type="match status" value="1"/>
</dbReference>
<proteinExistence type="inferred from homology"/>
<evidence type="ECO:0000313" key="3">
    <source>
        <dbReference type="Proteomes" id="UP001519295"/>
    </source>
</evidence>
<dbReference type="SUPFAM" id="SSF52096">
    <property type="entry name" value="ClpP/crotonase"/>
    <property type="match status" value="1"/>
</dbReference>
<evidence type="ECO:0000313" key="2">
    <source>
        <dbReference type="EMBL" id="MBP2367631.1"/>
    </source>
</evidence>
<reference evidence="2 3" key="1">
    <citation type="submission" date="2021-03" db="EMBL/GenBank/DDBJ databases">
        <title>Sequencing the genomes of 1000 actinobacteria strains.</title>
        <authorList>
            <person name="Klenk H.-P."/>
        </authorList>
    </citation>
    <scope>NUCLEOTIDE SEQUENCE [LARGE SCALE GENOMIC DNA]</scope>
    <source>
        <strain evidence="2 3">DSM 45256</strain>
    </source>
</reference>
<evidence type="ECO:0000256" key="1">
    <source>
        <dbReference type="ARBA" id="ARBA00005254"/>
    </source>
</evidence>
<dbReference type="InterPro" id="IPR001753">
    <property type="entry name" value="Enoyl-CoA_hydra/iso"/>
</dbReference>
<organism evidence="2 3">
    <name type="scientific">Pseudonocardia parietis</name>
    <dbReference type="NCBI Taxonomy" id="570936"/>
    <lineage>
        <taxon>Bacteria</taxon>
        <taxon>Bacillati</taxon>
        <taxon>Actinomycetota</taxon>
        <taxon>Actinomycetes</taxon>
        <taxon>Pseudonocardiales</taxon>
        <taxon>Pseudonocardiaceae</taxon>
        <taxon>Pseudonocardia</taxon>
    </lineage>
</organism>
<protein>
    <submittedName>
        <fullName evidence="2">2-(1,2-epoxy-1,2-dihydrophenyl)acetyl-CoA isomerase</fullName>
        <ecNumber evidence="2">5.3.3.18</ecNumber>
    </submittedName>
</protein>
<dbReference type="GO" id="GO:0016853">
    <property type="term" value="F:isomerase activity"/>
    <property type="evidence" value="ECO:0007669"/>
    <property type="project" value="UniProtKB-KW"/>
</dbReference>
<gene>
    <name evidence="2" type="ORF">JOF36_003327</name>
</gene>
<dbReference type="EC" id="5.3.3.18" evidence="2"/>
<dbReference type="RefSeq" id="WP_210027759.1">
    <property type="nucleotide sequence ID" value="NZ_JAGINU010000001.1"/>
</dbReference>
<keyword evidence="3" id="KW-1185">Reference proteome</keyword>
<comment type="similarity">
    <text evidence="1">Belongs to the enoyl-CoA hydratase/isomerase family.</text>
</comment>
<dbReference type="InterPro" id="IPR029045">
    <property type="entry name" value="ClpP/crotonase-like_dom_sf"/>
</dbReference>
<name>A0ABS4VUZ5_9PSEU</name>
<dbReference type="Gene3D" id="3.90.226.10">
    <property type="entry name" value="2-enoyl-CoA Hydratase, Chain A, domain 1"/>
    <property type="match status" value="1"/>
</dbReference>
<sequence>MTTTTYADVRYRVEDAVAHLELHRPDALNAWTPAMGRELLDAVRRAGADDEVRAVLITGAGRAFCAGADVKNERELTPDGDPDLSSRLREIYNPIVAQIRAAPKPYVAAVHGACAGLGVSLALACDLVLAAEDAYFLLAFVRIGVMPDGGATAFLAERVGLARAAELCMLGEKLPAARAEQWGLVNTVHPVDDLRGAAEALAGRLAQAPTVALGSMKTALTAAAQCHLAEQLELEADLQQRHASTADYREGRQAFMEKRTPVYRGR</sequence>
<accession>A0ABS4VUZ5</accession>
<dbReference type="Proteomes" id="UP001519295">
    <property type="component" value="Unassembled WGS sequence"/>
</dbReference>
<dbReference type="PANTHER" id="PTHR43459">
    <property type="entry name" value="ENOYL-COA HYDRATASE"/>
    <property type="match status" value="1"/>
</dbReference>